<evidence type="ECO:0000313" key="1">
    <source>
        <dbReference type="EMBL" id="GAI00697.1"/>
    </source>
</evidence>
<dbReference type="AlphaFoldDB" id="X1K104"/>
<organism evidence="1">
    <name type="scientific">marine sediment metagenome</name>
    <dbReference type="NCBI Taxonomy" id="412755"/>
    <lineage>
        <taxon>unclassified sequences</taxon>
        <taxon>metagenomes</taxon>
        <taxon>ecological metagenomes</taxon>
    </lineage>
</organism>
<name>X1K104_9ZZZZ</name>
<sequence>RNLELIDPFIHEALKVFTSEIEALGIPLSTPMNMLKCIIEGSNHASSHLHDLVSPS</sequence>
<gene>
    <name evidence="1" type="ORF">S03H2_72452</name>
</gene>
<dbReference type="EMBL" id="BARU01048994">
    <property type="protein sequence ID" value="GAI00697.1"/>
    <property type="molecule type" value="Genomic_DNA"/>
</dbReference>
<accession>X1K104</accession>
<proteinExistence type="predicted"/>
<comment type="caution">
    <text evidence="1">The sequence shown here is derived from an EMBL/GenBank/DDBJ whole genome shotgun (WGS) entry which is preliminary data.</text>
</comment>
<protein>
    <submittedName>
        <fullName evidence="1">Uncharacterized protein</fullName>
    </submittedName>
</protein>
<reference evidence="1" key="1">
    <citation type="journal article" date="2014" name="Front. Microbiol.">
        <title>High frequency of phylogenetically diverse reductive dehalogenase-homologous genes in deep subseafloor sedimentary metagenomes.</title>
        <authorList>
            <person name="Kawai M."/>
            <person name="Futagami T."/>
            <person name="Toyoda A."/>
            <person name="Takaki Y."/>
            <person name="Nishi S."/>
            <person name="Hori S."/>
            <person name="Arai W."/>
            <person name="Tsubouchi T."/>
            <person name="Morono Y."/>
            <person name="Uchiyama I."/>
            <person name="Ito T."/>
            <person name="Fujiyama A."/>
            <person name="Inagaki F."/>
            <person name="Takami H."/>
        </authorList>
    </citation>
    <scope>NUCLEOTIDE SEQUENCE</scope>
    <source>
        <strain evidence="1">Expedition CK06-06</strain>
    </source>
</reference>
<feature type="non-terminal residue" evidence="1">
    <location>
        <position position="1"/>
    </location>
</feature>